<dbReference type="InterPro" id="IPR001480">
    <property type="entry name" value="Bulb-type_lectin_dom"/>
</dbReference>
<evidence type="ECO:0000313" key="4">
    <source>
        <dbReference type="EMBL" id="PHT76500.1"/>
    </source>
</evidence>
<dbReference type="Proteomes" id="UP000222542">
    <property type="component" value="Unassembled WGS sequence"/>
</dbReference>
<organism evidence="4 5">
    <name type="scientific">Capsicum annuum</name>
    <name type="common">Capsicum pepper</name>
    <dbReference type="NCBI Taxonomy" id="4072"/>
    <lineage>
        <taxon>Eukaryota</taxon>
        <taxon>Viridiplantae</taxon>
        <taxon>Streptophyta</taxon>
        <taxon>Embryophyta</taxon>
        <taxon>Tracheophyta</taxon>
        <taxon>Spermatophyta</taxon>
        <taxon>Magnoliopsida</taxon>
        <taxon>eudicotyledons</taxon>
        <taxon>Gunneridae</taxon>
        <taxon>Pentapetalae</taxon>
        <taxon>asterids</taxon>
        <taxon>lamiids</taxon>
        <taxon>Solanales</taxon>
        <taxon>Solanaceae</taxon>
        <taxon>Solanoideae</taxon>
        <taxon>Capsiceae</taxon>
        <taxon>Capsicum</taxon>
    </lineage>
</organism>
<protein>
    <recommendedName>
        <fullName evidence="3">Bulb-type lectin domain-containing protein</fullName>
    </recommendedName>
</protein>
<reference evidence="4 5" key="2">
    <citation type="journal article" date="2017" name="Genome Biol.">
        <title>New reference genome sequences of hot pepper reveal the massive evolution of plant disease-resistance genes by retroduplication.</title>
        <authorList>
            <person name="Kim S."/>
            <person name="Park J."/>
            <person name="Yeom S.I."/>
            <person name="Kim Y.M."/>
            <person name="Seo E."/>
            <person name="Kim K.T."/>
            <person name="Kim M.S."/>
            <person name="Lee J.M."/>
            <person name="Cheong K."/>
            <person name="Shin H.S."/>
            <person name="Kim S.B."/>
            <person name="Han K."/>
            <person name="Lee J."/>
            <person name="Park M."/>
            <person name="Lee H.A."/>
            <person name="Lee H.Y."/>
            <person name="Lee Y."/>
            <person name="Oh S."/>
            <person name="Lee J.H."/>
            <person name="Choi E."/>
            <person name="Choi E."/>
            <person name="Lee S.E."/>
            <person name="Jeon J."/>
            <person name="Kim H."/>
            <person name="Choi G."/>
            <person name="Song H."/>
            <person name="Lee J."/>
            <person name="Lee S.C."/>
            <person name="Kwon J.K."/>
            <person name="Lee H.Y."/>
            <person name="Koo N."/>
            <person name="Hong Y."/>
            <person name="Kim R.W."/>
            <person name="Kang W.H."/>
            <person name="Huh J.H."/>
            <person name="Kang B.C."/>
            <person name="Yang T.J."/>
            <person name="Lee Y.H."/>
            <person name="Bennetzen J.L."/>
            <person name="Choi D."/>
        </authorList>
    </citation>
    <scope>NUCLEOTIDE SEQUENCE [LARGE SCALE GENOMIC DNA]</scope>
    <source>
        <strain evidence="5">cv. CM334</strain>
    </source>
</reference>
<keyword evidence="2" id="KW-0325">Glycoprotein</keyword>
<accession>A0A2G2Z3A3</accession>
<dbReference type="SUPFAM" id="SSF51110">
    <property type="entry name" value="alpha-D-mannose-specific plant lectins"/>
    <property type="match status" value="1"/>
</dbReference>
<dbReference type="InterPro" id="IPR036426">
    <property type="entry name" value="Bulb-type_lectin_dom_sf"/>
</dbReference>
<gene>
    <name evidence="4" type="ORF">T459_20022</name>
</gene>
<evidence type="ECO:0000256" key="2">
    <source>
        <dbReference type="ARBA" id="ARBA00023180"/>
    </source>
</evidence>
<dbReference type="Gramene" id="PHT76500">
    <property type="protein sequence ID" value="PHT76500"/>
    <property type="gene ID" value="T459_20022"/>
</dbReference>
<dbReference type="EMBL" id="AYRZ02000007">
    <property type="protein sequence ID" value="PHT76500.1"/>
    <property type="molecule type" value="Genomic_DNA"/>
</dbReference>
<evidence type="ECO:0000259" key="3">
    <source>
        <dbReference type="PROSITE" id="PS50927"/>
    </source>
</evidence>
<evidence type="ECO:0000256" key="1">
    <source>
        <dbReference type="ARBA" id="ARBA00022729"/>
    </source>
</evidence>
<comment type="caution">
    <text evidence="4">The sequence shown here is derived from an EMBL/GenBank/DDBJ whole genome shotgun (WGS) entry which is preliminary data.</text>
</comment>
<keyword evidence="1" id="KW-0732">Signal</keyword>
<feature type="domain" description="Bulb-type lectin" evidence="3">
    <location>
        <begin position="1"/>
        <end position="83"/>
    </location>
</feature>
<keyword evidence="5" id="KW-1185">Reference proteome</keyword>
<name>A0A2G2Z3A3_CAPAN</name>
<dbReference type="PROSITE" id="PS50927">
    <property type="entry name" value="BULB_LECTIN"/>
    <property type="match status" value="1"/>
</dbReference>
<dbReference type="AlphaFoldDB" id="A0A2G2Z3A3"/>
<proteinExistence type="predicted"/>
<reference evidence="4 5" key="1">
    <citation type="journal article" date="2014" name="Nat. Genet.">
        <title>Genome sequence of the hot pepper provides insights into the evolution of pungency in Capsicum species.</title>
        <authorList>
            <person name="Kim S."/>
            <person name="Park M."/>
            <person name="Yeom S.I."/>
            <person name="Kim Y.M."/>
            <person name="Lee J.M."/>
            <person name="Lee H.A."/>
            <person name="Seo E."/>
            <person name="Choi J."/>
            <person name="Cheong K."/>
            <person name="Kim K.T."/>
            <person name="Jung K."/>
            <person name="Lee G.W."/>
            <person name="Oh S.K."/>
            <person name="Bae C."/>
            <person name="Kim S.B."/>
            <person name="Lee H.Y."/>
            <person name="Kim S.Y."/>
            <person name="Kim M.S."/>
            <person name="Kang B.C."/>
            <person name="Jo Y.D."/>
            <person name="Yang H.B."/>
            <person name="Jeong H.J."/>
            <person name="Kang W.H."/>
            <person name="Kwon J.K."/>
            <person name="Shin C."/>
            <person name="Lim J.Y."/>
            <person name="Park J.H."/>
            <person name="Huh J.H."/>
            <person name="Kim J.S."/>
            <person name="Kim B.D."/>
            <person name="Cohen O."/>
            <person name="Paran I."/>
            <person name="Suh M.C."/>
            <person name="Lee S.B."/>
            <person name="Kim Y.K."/>
            <person name="Shin Y."/>
            <person name="Noh S.J."/>
            <person name="Park J."/>
            <person name="Seo Y.S."/>
            <person name="Kwon S.Y."/>
            <person name="Kim H.A."/>
            <person name="Park J.M."/>
            <person name="Kim H.J."/>
            <person name="Choi S.B."/>
            <person name="Bosland P.W."/>
            <person name="Reeves G."/>
            <person name="Jo S.H."/>
            <person name="Lee B.W."/>
            <person name="Cho H.T."/>
            <person name="Choi H.S."/>
            <person name="Lee M.S."/>
            <person name="Yu Y."/>
            <person name="Do Choi Y."/>
            <person name="Park B.S."/>
            <person name="van Deynze A."/>
            <person name="Ashrafi H."/>
            <person name="Hill T."/>
            <person name="Kim W.T."/>
            <person name="Pai H.S."/>
            <person name="Ahn H.K."/>
            <person name="Yeam I."/>
            <person name="Giovannoni J.J."/>
            <person name="Rose J.K."/>
            <person name="Sorensen I."/>
            <person name="Lee S.J."/>
            <person name="Kim R.W."/>
            <person name="Choi I.Y."/>
            <person name="Choi B.S."/>
            <person name="Lim J.S."/>
            <person name="Lee Y.H."/>
            <person name="Choi D."/>
        </authorList>
    </citation>
    <scope>NUCLEOTIDE SEQUENCE [LARGE SCALE GENOMIC DNA]</scope>
    <source>
        <strain evidence="5">cv. CM334</strain>
    </source>
</reference>
<dbReference type="Gene3D" id="2.90.10.30">
    <property type="match status" value="1"/>
</dbReference>
<evidence type="ECO:0000313" key="5">
    <source>
        <dbReference type="Proteomes" id="UP000222542"/>
    </source>
</evidence>
<sequence length="101" mass="11286">MVSAGGTFALGFFITRNSTAVFTIGDDRNLVIFDEKDQLIWSSNVSSATKELLASNYTVGALLDNINLVNNMMEPDYSWIYQRNIDNRIGKAENEDADDEL</sequence>